<proteinExistence type="predicted"/>
<dbReference type="Pfam" id="PF03448">
    <property type="entry name" value="MgtE_N"/>
    <property type="match status" value="1"/>
</dbReference>
<dbReference type="STRING" id="1123755.SAMN05444714_2137"/>
<evidence type="ECO:0000259" key="2">
    <source>
        <dbReference type="Pfam" id="PF03448"/>
    </source>
</evidence>
<keyword evidence="1" id="KW-1133">Transmembrane helix</keyword>
<dbReference type="Gene3D" id="1.25.60.10">
    <property type="entry name" value="MgtE N-terminal domain-like"/>
    <property type="match status" value="1"/>
</dbReference>
<keyword evidence="1" id="KW-0812">Transmembrane</keyword>
<reference evidence="3 4" key="1">
    <citation type="submission" date="2016-10" db="EMBL/GenBank/DDBJ databases">
        <authorList>
            <person name="de Groot N.N."/>
        </authorList>
    </citation>
    <scope>NUCLEOTIDE SEQUENCE [LARGE SCALE GENOMIC DNA]</scope>
    <source>
        <strain evidence="3 4">DSM 29433</strain>
    </source>
</reference>
<keyword evidence="4" id="KW-1185">Reference proteome</keyword>
<gene>
    <name evidence="3" type="ORF">SAMN05444714_2137</name>
</gene>
<keyword evidence="3" id="KW-0966">Cell projection</keyword>
<evidence type="ECO:0000256" key="1">
    <source>
        <dbReference type="SAM" id="Phobius"/>
    </source>
</evidence>
<evidence type="ECO:0000313" key="3">
    <source>
        <dbReference type="EMBL" id="SFS19259.1"/>
    </source>
</evidence>
<name>A0A1I6MUD8_9RHOB</name>
<keyword evidence="1" id="KW-0472">Membrane</keyword>
<protein>
    <submittedName>
        <fullName evidence="3">Flagellar motility protein MotE, a chaperone for MotC folding</fullName>
    </submittedName>
</protein>
<keyword evidence="3" id="KW-0969">Cilium</keyword>
<dbReference type="InterPro" id="IPR006668">
    <property type="entry name" value="Mg_transptr_MgtE_intracell_dom"/>
</dbReference>
<sequence>MTTRKTASPRKFAGVLRTIILMLIVSAAARFAVQTGPAIAAISETSKDDATEGAPLQDGLLSALQDRERALSQRETALGQRLAAIEEAEAALQEKLAELSAAEEALLSTIAMAETAASTDIAQLTTVYENMKPKEAAALFSEMSPDFAAGFLALMRPDTAAAIMTELDPIDAYAFSVVLAGRNADEASR</sequence>
<keyword evidence="3" id="KW-0282">Flagellum</keyword>
<dbReference type="Proteomes" id="UP000198926">
    <property type="component" value="Unassembled WGS sequence"/>
</dbReference>
<feature type="transmembrane region" description="Helical" evidence="1">
    <location>
        <begin position="12"/>
        <end position="33"/>
    </location>
</feature>
<accession>A0A1I6MUD8</accession>
<dbReference type="SUPFAM" id="SSF158791">
    <property type="entry name" value="MgtE N-terminal domain-like"/>
    <property type="match status" value="1"/>
</dbReference>
<feature type="domain" description="Magnesium transporter MgtE intracellular" evidence="2">
    <location>
        <begin position="112"/>
        <end position="175"/>
    </location>
</feature>
<dbReference type="InterPro" id="IPR038076">
    <property type="entry name" value="MgtE_N_sf"/>
</dbReference>
<dbReference type="EMBL" id="FOZM01000002">
    <property type="protein sequence ID" value="SFS19259.1"/>
    <property type="molecule type" value="Genomic_DNA"/>
</dbReference>
<dbReference type="AlphaFoldDB" id="A0A1I6MUD8"/>
<dbReference type="OrthoDB" id="9791432at2"/>
<organism evidence="3 4">
    <name type="scientific">Yoonia litorea</name>
    <dbReference type="NCBI Taxonomy" id="1123755"/>
    <lineage>
        <taxon>Bacteria</taxon>
        <taxon>Pseudomonadati</taxon>
        <taxon>Pseudomonadota</taxon>
        <taxon>Alphaproteobacteria</taxon>
        <taxon>Rhodobacterales</taxon>
        <taxon>Paracoccaceae</taxon>
        <taxon>Yoonia</taxon>
    </lineage>
</organism>
<evidence type="ECO:0000313" key="4">
    <source>
        <dbReference type="Proteomes" id="UP000198926"/>
    </source>
</evidence>